<sequence length="63" mass="6679">MTERARRLRLGPLDEPSRYDVVVDEDVADGAVRLVAGLDSEADANTGSASSRGRRLRGAPAPS</sequence>
<name>A0ABW6H5Y7_9ACTN</name>
<keyword evidence="3" id="KW-1185">Reference proteome</keyword>
<comment type="caution">
    <text evidence="2">The sequence shown here is derived from an EMBL/GenBank/DDBJ whole genome shotgun (WGS) entry which is preliminary data.</text>
</comment>
<evidence type="ECO:0000313" key="3">
    <source>
        <dbReference type="Proteomes" id="UP001599756"/>
    </source>
</evidence>
<accession>A0ABW6H5Y7</accession>
<evidence type="ECO:0000256" key="1">
    <source>
        <dbReference type="SAM" id="MobiDB-lite"/>
    </source>
</evidence>
<evidence type="ECO:0000313" key="2">
    <source>
        <dbReference type="EMBL" id="MFE1751685.1"/>
    </source>
</evidence>
<gene>
    <name evidence="2" type="ORF">ACFW88_14260</name>
</gene>
<protein>
    <submittedName>
        <fullName evidence="2">Uncharacterized protein</fullName>
    </submittedName>
</protein>
<dbReference type="RefSeq" id="WP_381806836.1">
    <property type="nucleotide sequence ID" value="NZ_JBHYTS010000018.1"/>
</dbReference>
<organism evidence="2 3">
    <name type="scientific">Streptomyces anandii</name>
    <dbReference type="NCBI Taxonomy" id="285454"/>
    <lineage>
        <taxon>Bacteria</taxon>
        <taxon>Bacillati</taxon>
        <taxon>Actinomycetota</taxon>
        <taxon>Actinomycetes</taxon>
        <taxon>Kitasatosporales</taxon>
        <taxon>Streptomycetaceae</taxon>
        <taxon>Streptomyces</taxon>
    </lineage>
</organism>
<dbReference type="Proteomes" id="UP001599756">
    <property type="component" value="Unassembled WGS sequence"/>
</dbReference>
<proteinExistence type="predicted"/>
<reference evidence="2 3" key="1">
    <citation type="submission" date="2024-09" db="EMBL/GenBank/DDBJ databases">
        <title>The Natural Products Discovery Center: Release of the First 8490 Sequenced Strains for Exploring Actinobacteria Biosynthetic Diversity.</title>
        <authorList>
            <person name="Kalkreuter E."/>
            <person name="Kautsar S.A."/>
            <person name="Yang D."/>
            <person name="Bader C.D."/>
            <person name="Teijaro C.N."/>
            <person name="Fluegel L."/>
            <person name="Davis C.M."/>
            <person name="Simpson J.R."/>
            <person name="Lauterbach L."/>
            <person name="Steele A.D."/>
            <person name="Gui C."/>
            <person name="Meng S."/>
            <person name="Li G."/>
            <person name="Viehrig K."/>
            <person name="Ye F."/>
            <person name="Su P."/>
            <person name="Kiefer A.F."/>
            <person name="Nichols A."/>
            <person name="Cepeda A.J."/>
            <person name="Yan W."/>
            <person name="Fan B."/>
            <person name="Jiang Y."/>
            <person name="Adhikari A."/>
            <person name="Zheng C.-J."/>
            <person name="Schuster L."/>
            <person name="Cowan T.M."/>
            <person name="Smanski M.J."/>
            <person name="Chevrette M.G."/>
            <person name="De Carvalho L.P.S."/>
            <person name="Shen B."/>
        </authorList>
    </citation>
    <scope>NUCLEOTIDE SEQUENCE [LARGE SCALE GENOMIC DNA]</scope>
    <source>
        <strain evidence="2 3">NPDC059500</strain>
    </source>
</reference>
<feature type="region of interest" description="Disordered" evidence="1">
    <location>
        <begin position="39"/>
        <end position="63"/>
    </location>
</feature>
<dbReference type="EMBL" id="JBHYTS010000018">
    <property type="protein sequence ID" value="MFE1751685.1"/>
    <property type="molecule type" value="Genomic_DNA"/>
</dbReference>